<proteinExistence type="predicted"/>
<dbReference type="GO" id="GO:0003700">
    <property type="term" value="F:DNA-binding transcription factor activity"/>
    <property type="evidence" value="ECO:0007669"/>
    <property type="project" value="InterPro"/>
</dbReference>
<dbReference type="InterPro" id="IPR036390">
    <property type="entry name" value="WH_DNA-bd_sf"/>
</dbReference>
<keyword evidence="1" id="KW-0805">Transcription regulation</keyword>
<dbReference type="InterPro" id="IPR000835">
    <property type="entry name" value="HTH_MarR-typ"/>
</dbReference>
<protein>
    <submittedName>
        <fullName evidence="5">MarR family transcriptional regulator</fullName>
    </submittedName>
</protein>
<accession>A0A268NWL9</accession>
<dbReference type="InterPro" id="IPR036388">
    <property type="entry name" value="WH-like_DNA-bd_sf"/>
</dbReference>
<dbReference type="GO" id="GO:0003677">
    <property type="term" value="F:DNA binding"/>
    <property type="evidence" value="ECO:0007669"/>
    <property type="project" value="UniProtKB-KW"/>
</dbReference>
<dbReference type="Pfam" id="PF01047">
    <property type="entry name" value="MarR"/>
    <property type="match status" value="1"/>
</dbReference>
<reference evidence="5 6" key="1">
    <citation type="submission" date="2017-07" db="EMBL/GenBank/DDBJ databases">
        <title>Isolation and whole genome analysis of endospore-forming bacteria from heroin.</title>
        <authorList>
            <person name="Kalinowski J."/>
            <person name="Ahrens B."/>
            <person name="Al-Dilaimi A."/>
            <person name="Winkler A."/>
            <person name="Wibberg D."/>
            <person name="Schleenbecker U."/>
            <person name="Ruckert C."/>
            <person name="Wolfel R."/>
            <person name="Grass G."/>
        </authorList>
    </citation>
    <scope>NUCLEOTIDE SEQUENCE [LARGE SCALE GENOMIC DNA]</scope>
    <source>
        <strain evidence="5 6">7539</strain>
    </source>
</reference>
<dbReference type="Gene3D" id="1.10.10.10">
    <property type="entry name" value="Winged helix-like DNA-binding domain superfamily/Winged helix DNA-binding domain"/>
    <property type="match status" value="1"/>
</dbReference>
<keyword evidence="3" id="KW-0804">Transcription</keyword>
<dbReference type="Proteomes" id="UP000216207">
    <property type="component" value="Unassembled WGS sequence"/>
</dbReference>
<dbReference type="AlphaFoldDB" id="A0A268NWL9"/>
<dbReference type="SUPFAM" id="SSF46785">
    <property type="entry name" value="Winged helix' DNA-binding domain"/>
    <property type="match status" value="1"/>
</dbReference>
<organism evidence="5 6">
    <name type="scientific">Shouchella clausii</name>
    <name type="common">Alkalihalobacillus clausii</name>
    <dbReference type="NCBI Taxonomy" id="79880"/>
    <lineage>
        <taxon>Bacteria</taxon>
        <taxon>Bacillati</taxon>
        <taxon>Bacillota</taxon>
        <taxon>Bacilli</taxon>
        <taxon>Bacillales</taxon>
        <taxon>Bacillaceae</taxon>
        <taxon>Shouchella</taxon>
    </lineage>
</organism>
<keyword evidence="2" id="KW-0238">DNA-binding</keyword>
<evidence type="ECO:0000313" key="6">
    <source>
        <dbReference type="Proteomes" id="UP000216207"/>
    </source>
</evidence>
<name>A0A268NWL9_SHOCL</name>
<evidence type="ECO:0000259" key="4">
    <source>
        <dbReference type="PROSITE" id="PS50995"/>
    </source>
</evidence>
<feature type="domain" description="HTH marR-type" evidence="4">
    <location>
        <begin position="4"/>
        <end position="148"/>
    </location>
</feature>
<dbReference type="InterPro" id="IPR052067">
    <property type="entry name" value="Metal_resp_HTH_trans_reg"/>
</dbReference>
<gene>
    <name evidence="5" type="ORF">CHH72_15795</name>
</gene>
<evidence type="ECO:0000256" key="1">
    <source>
        <dbReference type="ARBA" id="ARBA00023015"/>
    </source>
</evidence>
<dbReference type="InterPro" id="IPR011991">
    <property type="entry name" value="ArsR-like_HTH"/>
</dbReference>
<dbReference type="Gene3D" id="6.10.140.1680">
    <property type="match status" value="1"/>
</dbReference>
<evidence type="ECO:0000256" key="3">
    <source>
        <dbReference type="ARBA" id="ARBA00023163"/>
    </source>
</evidence>
<dbReference type="PROSITE" id="PS50995">
    <property type="entry name" value="HTH_MARR_2"/>
    <property type="match status" value="1"/>
</dbReference>
<evidence type="ECO:0000256" key="2">
    <source>
        <dbReference type="ARBA" id="ARBA00023125"/>
    </source>
</evidence>
<comment type="caution">
    <text evidence="5">The sequence shown here is derived from an EMBL/GenBank/DDBJ whole genome shotgun (WGS) entry which is preliminary data.</text>
</comment>
<dbReference type="SMART" id="SM00347">
    <property type="entry name" value="HTH_MARR"/>
    <property type="match status" value="1"/>
</dbReference>
<dbReference type="PANTHER" id="PTHR35790">
    <property type="entry name" value="HTH-TYPE TRANSCRIPTIONAL REGULATOR PCHR"/>
    <property type="match status" value="1"/>
</dbReference>
<dbReference type="PANTHER" id="PTHR35790:SF4">
    <property type="entry name" value="HTH-TYPE TRANSCRIPTIONAL REGULATOR PCHR"/>
    <property type="match status" value="1"/>
</dbReference>
<dbReference type="CDD" id="cd00090">
    <property type="entry name" value="HTH_ARSR"/>
    <property type="match status" value="1"/>
</dbReference>
<dbReference type="RefSeq" id="WP_063608826.1">
    <property type="nucleotide sequence ID" value="NZ_BOQS01000004.1"/>
</dbReference>
<sequence length="153" mass="17828">MNKKEQALEALEQVIKEREAADRRRKAMKGSQEESIVSDWTLTQLHIVAIVKEQERANNTMLAEHLNVSKPAITKAVKKLLDQQILEKTQLADNKKEVYYRLTKSGEMLAFIHSQLHEQARNRYMRIFAEFNSTELETIIRFLHALAENIKSH</sequence>
<evidence type="ECO:0000313" key="5">
    <source>
        <dbReference type="EMBL" id="PAE87927.1"/>
    </source>
</evidence>
<dbReference type="EMBL" id="NPCC01000025">
    <property type="protein sequence ID" value="PAE87927.1"/>
    <property type="molecule type" value="Genomic_DNA"/>
</dbReference>